<evidence type="ECO:0000256" key="1">
    <source>
        <dbReference type="SAM" id="MobiDB-lite"/>
    </source>
</evidence>
<dbReference type="EMBL" id="JAYMGO010000014">
    <property type="protein sequence ID" value="KAL1262037.1"/>
    <property type="molecule type" value="Genomic_DNA"/>
</dbReference>
<organism evidence="2 3">
    <name type="scientific">Cirrhinus molitorella</name>
    <name type="common">mud carp</name>
    <dbReference type="NCBI Taxonomy" id="172907"/>
    <lineage>
        <taxon>Eukaryota</taxon>
        <taxon>Metazoa</taxon>
        <taxon>Chordata</taxon>
        <taxon>Craniata</taxon>
        <taxon>Vertebrata</taxon>
        <taxon>Euteleostomi</taxon>
        <taxon>Actinopterygii</taxon>
        <taxon>Neopterygii</taxon>
        <taxon>Teleostei</taxon>
        <taxon>Ostariophysi</taxon>
        <taxon>Cypriniformes</taxon>
        <taxon>Cyprinidae</taxon>
        <taxon>Labeoninae</taxon>
        <taxon>Labeonini</taxon>
        <taxon>Cirrhinus</taxon>
    </lineage>
</organism>
<dbReference type="Proteomes" id="UP001558613">
    <property type="component" value="Unassembled WGS sequence"/>
</dbReference>
<name>A0ABR3MA95_9TELE</name>
<feature type="region of interest" description="Disordered" evidence="1">
    <location>
        <begin position="1"/>
        <end position="23"/>
    </location>
</feature>
<feature type="region of interest" description="Disordered" evidence="1">
    <location>
        <begin position="74"/>
        <end position="97"/>
    </location>
</feature>
<keyword evidence="3" id="KW-1185">Reference proteome</keyword>
<sequence length="97" mass="10636">MNKKPQERRRGHDTERNGERASERVLIVHRETREIPEIREGCSNRCGKAPKERRKCCLVPERGGTGWGVALPGDAGLSSHNTKNTAGRAMGIAGCGE</sequence>
<protein>
    <submittedName>
        <fullName evidence="2">Uncharacterized protein</fullName>
    </submittedName>
</protein>
<reference evidence="2 3" key="1">
    <citation type="submission" date="2023-09" db="EMBL/GenBank/DDBJ databases">
        <authorList>
            <person name="Wang M."/>
        </authorList>
    </citation>
    <scope>NUCLEOTIDE SEQUENCE [LARGE SCALE GENOMIC DNA]</scope>
    <source>
        <strain evidence="2">GT-2023</strain>
        <tissue evidence="2">Liver</tissue>
    </source>
</reference>
<evidence type="ECO:0000313" key="3">
    <source>
        <dbReference type="Proteomes" id="UP001558613"/>
    </source>
</evidence>
<accession>A0ABR3MA95</accession>
<proteinExistence type="predicted"/>
<gene>
    <name evidence="2" type="ORF">QQF64_007302</name>
</gene>
<evidence type="ECO:0000313" key="2">
    <source>
        <dbReference type="EMBL" id="KAL1262037.1"/>
    </source>
</evidence>
<comment type="caution">
    <text evidence="2">The sequence shown here is derived from an EMBL/GenBank/DDBJ whole genome shotgun (WGS) entry which is preliminary data.</text>
</comment>